<evidence type="ECO:0000256" key="1">
    <source>
        <dbReference type="SAM" id="MobiDB-lite"/>
    </source>
</evidence>
<sequence length="115" mass="12820">MKPAESKLKAKTDHPEVSKPQKQGALKTRSVRRDMLVKANTEHCNPQGHGYMSSSYPQVTSGLHGQSLQCPESEQCNTRLIEVYPPVLFSNIRTATPICQVMSIIPITHNAEEVY</sequence>
<dbReference type="Proteomes" id="UP000503349">
    <property type="component" value="Chromosome 10"/>
</dbReference>
<organism evidence="2 3">
    <name type="scientific">Channa argus</name>
    <name type="common">Northern snakehead</name>
    <name type="synonym">Ophicephalus argus</name>
    <dbReference type="NCBI Taxonomy" id="215402"/>
    <lineage>
        <taxon>Eukaryota</taxon>
        <taxon>Metazoa</taxon>
        <taxon>Chordata</taxon>
        <taxon>Craniata</taxon>
        <taxon>Vertebrata</taxon>
        <taxon>Euteleostomi</taxon>
        <taxon>Actinopterygii</taxon>
        <taxon>Neopterygii</taxon>
        <taxon>Teleostei</taxon>
        <taxon>Neoteleostei</taxon>
        <taxon>Acanthomorphata</taxon>
        <taxon>Anabantaria</taxon>
        <taxon>Anabantiformes</taxon>
        <taxon>Channoidei</taxon>
        <taxon>Channidae</taxon>
        <taxon>Channa</taxon>
    </lineage>
</organism>
<proteinExistence type="predicted"/>
<name>A0A6G1PVR3_CHAAH</name>
<evidence type="ECO:0000313" key="2">
    <source>
        <dbReference type="EMBL" id="KAF3694410.1"/>
    </source>
</evidence>
<dbReference type="EMBL" id="CM015721">
    <property type="protein sequence ID" value="KAF3694410.1"/>
    <property type="molecule type" value="Genomic_DNA"/>
</dbReference>
<dbReference type="AlphaFoldDB" id="A0A6G1PVR3"/>
<feature type="region of interest" description="Disordered" evidence="1">
    <location>
        <begin position="1"/>
        <end position="65"/>
    </location>
</feature>
<feature type="compositionally biased region" description="Basic and acidic residues" evidence="1">
    <location>
        <begin position="1"/>
        <end position="19"/>
    </location>
</feature>
<feature type="compositionally biased region" description="Polar residues" evidence="1">
    <location>
        <begin position="52"/>
        <end position="65"/>
    </location>
</feature>
<reference evidence="3" key="2">
    <citation type="submission" date="2019-02" db="EMBL/GenBank/DDBJ databases">
        <title>Opniocepnalus argus Var Kimnra genome.</title>
        <authorList>
            <person name="Zhou C."/>
            <person name="Xiao S."/>
        </authorList>
    </citation>
    <scope>NUCLEOTIDE SEQUENCE [LARGE SCALE GENOMIC DNA]</scope>
</reference>
<reference evidence="2 3" key="1">
    <citation type="submission" date="2019-02" db="EMBL/GenBank/DDBJ databases">
        <title>Opniocepnalus argus genome.</title>
        <authorList>
            <person name="Zhou C."/>
            <person name="Xiao S."/>
        </authorList>
    </citation>
    <scope>NUCLEOTIDE SEQUENCE [LARGE SCALE GENOMIC DNA]</scope>
    <source>
        <strain evidence="2">OARG1902GOOAL</strain>
        <tissue evidence="2">Muscle</tissue>
    </source>
</reference>
<evidence type="ECO:0000313" key="3">
    <source>
        <dbReference type="Proteomes" id="UP000503349"/>
    </source>
</evidence>
<keyword evidence="3" id="KW-1185">Reference proteome</keyword>
<gene>
    <name evidence="2" type="ORF">EXN66_Car010086</name>
</gene>
<protein>
    <submittedName>
        <fullName evidence="2">Uncharacterized protein</fullName>
    </submittedName>
</protein>
<accession>A0A6G1PVR3</accession>